<name>A0ABX6T871_9SPHN</name>
<feature type="signal peptide" evidence="7">
    <location>
        <begin position="1"/>
        <end position="20"/>
    </location>
</feature>
<comment type="subcellular location">
    <subcellularLocation>
        <location evidence="1">Cell outer membrane</location>
    </subcellularLocation>
</comment>
<keyword evidence="9" id="KW-1185">Reference proteome</keyword>
<dbReference type="Proteomes" id="UP000516105">
    <property type="component" value="Chromosome"/>
</dbReference>
<reference evidence="8 9" key="1">
    <citation type="submission" date="2020-08" db="EMBL/GenBank/DDBJ databases">
        <title>Genome sequence of Sphingomonas sediminicola KACC 15039T.</title>
        <authorList>
            <person name="Hyun D.-W."/>
            <person name="Bae J.-W."/>
        </authorList>
    </citation>
    <scope>NUCLEOTIDE SEQUENCE [LARGE SCALE GENOMIC DNA]</scope>
    <source>
        <strain evidence="8 9">KACC 15039</strain>
    </source>
</reference>
<dbReference type="PANTHER" id="PTHR38776">
    <property type="entry name" value="MLTA-INTERACTING PROTEIN-RELATED"/>
    <property type="match status" value="1"/>
</dbReference>
<feature type="chain" id="PRO_5046680128" evidence="7">
    <location>
        <begin position="21"/>
        <end position="224"/>
    </location>
</feature>
<keyword evidence="5" id="KW-0998">Cell outer membrane</keyword>
<evidence type="ECO:0000256" key="6">
    <source>
        <dbReference type="SAM" id="MobiDB-lite"/>
    </source>
</evidence>
<dbReference type="EMBL" id="CP060782">
    <property type="protein sequence ID" value="QNP45433.1"/>
    <property type="molecule type" value="Genomic_DNA"/>
</dbReference>
<accession>A0ABX6T871</accession>
<feature type="region of interest" description="Disordered" evidence="6">
    <location>
        <begin position="189"/>
        <end position="211"/>
    </location>
</feature>
<evidence type="ECO:0000256" key="2">
    <source>
        <dbReference type="ARBA" id="ARBA00005722"/>
    </source>
</evidence>
<evidence type="ECO:0000256" key="1">
    <source>
        <dbReference type="ARBA" id="ARBA00004442"/>
    </source>
</evidence>
<organism evidence="8 9">
    <name type="scientific">Sphingomonas sediminicola</name>
    <dbReference type="NCBI Taxonomy" id="386874"/>
    <lineage>
        <taxon>Bacteria</taxon>
        <taxon>Pseudomonadati</taxon>
        <taxon>Pseudomonadota</taxon>
        <taxon>Alphaproteobacteria</taxon>
        <taxon>Sphingomonadales</taxon>
        <taxon>Sphingomonadaceae</taxon>
        <taxon>Sphingomonas</taxon>
    </lineage>
</organism>
<evidence type="ECO:0000256" key="5">
    <source>
        <dbReference type="ARBA" id="ARBA00023237"/>
    </source>
</evidence>
<dbReference type="InterPro" id="IPR010583">
    <property type="entry name" value="MipA"/>
</dbReference>
<keyword evidence="3 7" id="KW-0732">Signal</keyword>
<keyword evidence="4" id="KW-0472">Membrane</keyword>
<sequence length="224" mass="23907">MKAAFLACAAILTVSTPAAAQDEKDYRVRVGLGGQIKPAFIGADNYDVRPLFDFDLARGTNPFPFEAPDDNFDIRLFSKGGFSAGPSANIQGKRKNSDLGAPVGKVATTVEIGGFAEYQASESIRLRGELRKGLGGHDGLVGSFGADRIWRDGDRYVFSIGPASLSRTRDSSALISEWTARRQLPPAFQLTDQRAASTPSPRRADCRTSSIRDGGCSAMLGTNG</sequence>
<evidence type="ECO:0000256" key="7">
    <source>
        <dbReference type="SAM" id="SignalP"/>
    </source>
</evidence>
<gene>
    <name evidence="8" type="ORF">H9L14_12700</name>
</gene>
<evidence type="ECO:0000313" key="8">
    <source>
        <dbReference type="EMBL" id="QNP45433.1"/>
    </source>
</evidence>
<comment type="similarity">
    <text evidence="2">Belongs to the MipA/OmpV family.</text>
</comment>
<dbReference type="PANTHER" id="PTHR38776:SF1">
    <property type="entry name" value="MLTA-INTERACTING PROTEIN-RELATED"/>
    <property type="match status" value="1"/>
</dbReference>
<dbReference type="Pfam" id="PF06629">
    <property type="entry name" value="MipA"/>
    <property type="match status" value="1"/>
</dbReference>
<evidence type="ECO:0000256" key="3">
    <source>
        <dbReference type="ARBA" id="ARBA00022729"/>
    </source>
</evidence>
<evidence type="ECO:0000256" key="4">
    <source>
        <dbReference type="ARBA" id="ARBA00023136"/>
    </source>
</evidence>
<protein>
    <submittedName>
        <fullName evidence="8">MipA/OmpV family protein</fullName>
    </submittedName>
</protein>
<feature type="compositionally biased region" description="Polar residues" evidence="6">
    <location>
        <begin position="190"/>
        <end position="200"/>
    </location>
</feature>
<evidence type="ECO:0000313" key="9">
    <source>
        <dbReference type="Proteomes" id="UP000516105"/>
    </source>
</evidence>
<proteinExistence type="inferred from homology"/>